<dbReference type="CDD" id="cd01577">
    <property type="entry name" value="IPMI_Swivel"/>
    <property type="match status" value="1"/>
</dbReference>
<comment type="catalytic activity">
    <reaction evidence="1 7">
        <text>(2R,3S)-3-isopropylmalate = (2S)-2-isopropylmalate</text>
        <dbReference type="Rhea" id="RHEA:32287"/>
        <dbReference type="ChEBI" id="CHEBI:1178"/>
        <dbReference type="ChEBI" id="CHEBI:35121"/>
        <dbReference type="EC" id="4.2.1.33"/>
    </reaction>
</comment>
<dbReference type="PANTHER" id="PTHR43345:SF2">
    <property type="entry name" value="3-ISOPROPYLMALATE DEHYDRATASE SMALL SUBUNIT 1"/>
    <property type="match status" value="1"/>
</dbReference>
<evidence type="ECO:0000256" key="3">
    <source>
        <dbReference type="ARBA" id="ARBA00004729"/>
    </source>
</evidence>
<evidence type="ECO:0000256" key="1">
    <source>
        <dbReference type="ARBA" id="ARBA00000491"/>
    </source>
</evidence>
<evidence type="ECO:0000313" key="9">
    <source>
        <dbReference type="EMBL" id="MEO3715069.1"/>
    </source>
</evidence>
<keyword evidence="6 7" id="KW-0456">Lyase</keyword>
<dbReference type="InterPro" id="IPR050075">
    <property type="entry name" value="LeuD"/>
</dbReference>
<dbReference type="EC" id="4.2.1.33" evidence="7"/>
<dbReference type="RefSeq" id="WP_347612318.1">
    <property type="nucleotide sequence ID" value="NZ_JBDPZC010000011.1"/>
</dbReference>
<comment type="pathway">
    <text evidence="3 7">Amino-acid biosynthesis; L-leucine biosynthesis; L-leucine from 3-methyl-2-oxobutanoate: step 2/4.</text>
</comment>
<evidence type="ECO:0000256" key="6">
    <source>
        <dbReference type="ARBA" id="ARBA00023239"/>
    </source>
</evidence>
<evidence type="ECO:0000259" key="8">
    <source>
        <dbReference type="Pfam" id="PF00694"/>
    </source>
</evidence>
<comment type="subunit">
    <text evidence="5 7">Heterodimer of LeuC and LeuD.</text>
</comment>
<feature type="domain" description="Aconitase A/isopropylmalate dehydratase small subunit swivel" evidence="8">
    <location>
        <begin position="41"/>
        <end position="100"/>
    </location>
</feature>
<sequence>MKISGRALIYGDDINTDVIIPSRYCGSTDAAELGKHCFANLDPDFHQKAANASILVVGRNFGCGSSREHAPLAILGAGIQCVIGRSFARIYFRNSINIGLPLFECPELVDEVLAGDELHIDFEQGSCLVGRSGARFEIPRFPHPIDAIFKHGGLIGYYQATANGVAG</sequence>
<dbReference type="PANTHER" id="PTHR43345">
    <property type="entry name" value="3-ISOPROPYLMALATE DEHYDRATASE SMALL SUBUNIT 2-RELATED-RELATED"/>
    <property type="match status" value="1"/>
</dbReference>
<evidence type="ECO:0000256" key="2">
    <source>
        <dbReference type="ARBA" id="ARBA00002695"/>
    </source>
</evidence>
<organism evidence="9 10">
    <name type="scientific">Roseateles flavus</name>
    <dbReference type="NCBI Taxonomy" id="3149041"/>
    <lineage>
        <taxon>Bacteria</taxon>
        <taxon>Pseudomonadati</taxon>
        <taxon>Pseudomonadota</taxon>
        <taxon>Betaproteobacteria</taxon>
        <taxon>Burkholderiales</taxon>
        <taxon>Sphaerotilaceae</taxon>
        <taxon>Roseateles</taxon>
    </lineage>
</organism>
<dbReference type="SUPFAM" id="SSF52016">
    <property type="entry name" value="LeuD/IlvD-like"/>
    <property type="match status" value="1"/>
</dbReference>
<dbReference type="InterPro" id="IPR011827">
    <property type="entry name" value="LeuD_type2/HacB/DmdB"/>
</dbReference>
<comment type="function">
    <text evidence="2 7">Catalyzes the isomerization between 2-isopropylmalate and 3-isopropylmalate, via the formation of 2-isopropylmaleate.</text>
</comment>
<dbReference type="Pfam" id="PF00694">
    <property type="entry name" value="Aconitase_C"/>
    <property type="match status" value="1"/>
</dbReference>
<dbReference type="GO" id="GO:0003861">
    <property type="term" value="F:3-isopropylmalate dehydratase activity"/>
    <property type="evidence" value="ECO:0007669"/>
    <property type="project" value="UniProtKB-EC"/>
</dbReference>
<dbReference type="HAMAP" id="MF_01032">
    <property type="entry name" value="LeuD_type2"/>
    <property type="match status" value="1"/>
</dbReference>
<comment type="similarity">
    <text evidence="4 7">Belongs to the LeuD family. LeuD type 2 subfamily.</text>
</comment>
<keyword evidence="10" id="KW-1185">Reference proteome</keyword>
<dbReference type="InterPro" id="IPR000573">
    <property type="entry name" value="AconitaseA/IPMdHydase_ssu_swvl"/>
</dbReference>
<evidence type="ECO:0000256" key="7">
    <source>
        <dbReference type="HAMAP-Rule" id="MF_01032"/>
    </source>
</evidence>
<comment type="caution">
    <text evidence="9">The sequence shown here is derived from an EMBL/GenBank/DDBJ whole genome shotgun (WGS) entry which is preliminary data.</text>
</comment>
<proteinExistence type="inferred from homology"/>
<dbReference type="InterPro" id="IPR015928">
    <property type="entry name" value="Aconitase/3IPM_dehydase_swvl"/>
</dbReference>
<gene>
    <name evidence="7 9" type="primary">leuD</name>
    <name evidence="9" type="ORF">ABDJ40_20065</name>
</gene>
<accession>A0ABV0GJ48</accession>
<reference evidence="9 10" key="1">
    <citation type="submission" date="2024-05" db="EMBL/GenBank/DDBJ databases">
        <title>Roseateles sp. 2.12 16S ribosomal RNA gene Genome sequencing and assembly.</title>
        <authorList>
            <person name="Woo H."/>
        </authorList>
    </citation>
    <scope>NUCLEOTIDE SEQUENCE [LARGE SCALE GENOMIC DNA]</scope>
    <source>
        <strain evidence="9 10">2.12</strain>
    </source>
</reference>
<evidence type="ECO:0000256" key="5">
    <source>
        <dbReference type="ARBA" id="ARBA00011271"/>
    </source>
</evidence>
<dbReference type="NCBIfam" id="TIGR02087">
    <property type="entry name" value="LEUD_arch"/>
    <property type="match status" value="1"/>
</dbReference>
<keyword evidence="7" id="KW-0432">Leucine biosynthesis</keyword>
<dbReference type="Gene3D" id="3.20.19.10">
    <property type="entry name" value="Aconitase, domain 4"/>
    <property type="match status" value="1"/>
</dbReference>
<dbReference type="EMBL" id="JBDPZC010000011">
    <property type="protein sequence ID" value="MEO3715069.1"/>
    <property type="molecule type" value="Genomic_DNA"/>
</dbReference>
<evidence type="ECO:0000313" key="10">
    <source>
        <dbReference type="Proteomes" id="UP001462640"/>
    </source>
</evidence>
<keyword evidence="7" id="KW-0028">Amino-acid biosynthesis</keyword>
<dbReference type="InterPro" id="IPR033940">
    <property type="entry name" value="IPMI_Swivel"/>
</dbReference>
<protein>
    <recommendedName>
        <fullName evidence="7">3-isopropylmalate dehydratase small subunit</fullName>
        <ecNumber evidence="7">4.2.1.33</ecNumber>
    </recommendedName>
    <alternativeName>
        <fullName evidence="7">Alpha-IPM isomerase</fullName>
        <shortName evidence="7">IPMI</shortName>
    </alternativeName>
    <alternativeName>
        <fullName evidence="7">Isopropylmalate isomerase</fullName>
    </alternativeName>
</protein>
<dbReference type="Proteomes" id="UP001462640">
    <property type="component" value="Unassembled WGS sequence"/>
</dbReference>
<keyword evidence="7" id="KW-0100">Branched-chain amino acid biosynthesis</keyword>
<name>A0ABV0GJ48_9BURK</name>
<evidence type="ECO:0000256" key="4">
    <source>
        <dbReference type="ARBA" id="ARBA00009869"/>
    </source>
</evidence>